<dbReference type="PANTHER" id="PTHR47331">
    <property type="entry name" value="PHD-TYPE DOMAIN-CONTAINING PROTEIN"/>
    <property type="match status" value="1"/>
</dbReference>
<name>A0ABY6L868_9ARAC</name>
<dbReference type="Pfam" id="PF05380">
    <property type="entry name" value="Peptidase_A17"/>
    <property type="match status" value="1"/>
</dbReference>
<dbReference type="InterPro" id="IPR008042">
    <property type="entry name" value="Retrotrans_Pao"/>
</dbReference>
<dbReference type="InterPro" id="IPR036397">
    <property type="entry name" value="RNaseH_sf"/>
</dbReference>
<evidence type="ECO:0000259" key="1">
    <source>
        <dbReference type="Pfam" id="PF18701"/>
    </source>
</evidence>
<dbReference type="Gene3D" id="3.30.420.10">
    <property type="entry name" value="Ribonuclease H-like superfamily/Ribonuclease H"/>
    <property type="match status" value="1"/>
</dbReference>
<dbReference type="SUPFAM" id="SSF53098">
    <property type="entry name" value="Ribonuclease H-like"/>
    <property type="match status" value="1"/>
</dbReference>
<reference evidence="2 3" key="1">
    <citation type="submission" date="2022-01" db="EMBL/GenBank/DDBJ databases">
        <title>A chromosomal length assembly of Cordylochernes scorpioides.</title>
        <authorList>
            <person name="Zeh D."/>
            <person name="Zeh J."/>
        </authorList>
    </citation>
    <scope>NUCLEOTIDE SEQUENCE [LARGE SCALE GENOMIC DNA]</scope>
    <source>
        <strain evidence="2">IN4F17</strain>
        <tissue evidence="2">Whole Body</tissue>
    </source>
</reference>
<evidence type="ECO:0000313" key="3">
    <source>
        <dbReference type="Proteomes" id="UP001235939"/>
    </source>
</evidence>
<feature type="domain" description="DUF5641" evidence="1">
    <location>
        <begin position="440"/>
        <end position="498"/>
    </location>
</feature>
<dbReference type="Proteomes" id="UP001235939">
    <property type="component" value="Chromosome 15"/>
</dbReference>
<keyword evidence="3" id="KW-1185">Reference proteome</keyword>
<dbReference type="PANTHER" id="PTHR47331:SF1">
    <property type="entry name" value="GAG-LIKE PROTEIN"/>
    <property type="match status" value="1"/>
</dbReference>
<dbReference type="InterPro" id="IPR012337">
    <property type="entry name" value="RNaseH-like_sf"/>
</dbReference>
<sequence length="638" mass="74105">MVYGTLRPVRIILVTNGLAERYVREFKNLLRKNNGKDDLETNLQSFLFAHRAFPQTVIKEFPGGTANVEKFKIKILEFNTNMRNPREVFYEAVRRQEQFTTGCEVYFRNYATGPKRCEGVVYKRHINQLRPVRKKQVETRNLILPRTSGEKPTTKKLISLNLYEYYDVIFGGWLADGINEKVRAEQDDAEAFFLPHCPVVKLSNGNTTIRLVFMLLARFHRSPSLNDCLEMEPSLIEMISNFLLRFINDKVEVHMMAVKSRVAPLKRPTIPRLEHIACVVGVPSSEIALKISADLVILEIGDIFLASATDLPFTGCSLSQLIKSRWWEDPSWLKLSEEYWPSRYKDLNEEEIFSEKKKKIPVVTTRCVHLELVTSLSTEDFLMALERFIKRRGRSFNFFSDNGTNFVGANNFLKQIDWERVSNDGKVKHIEWKFLPPTAAWWGRWKEYFSILLHRTRSNPKLQPGDVVLVGMDNKKRNFWPLAVIEEVLFGRDGVKRLLKENPIDKYDHAFRLWYQEVLFAPVVGEDVGEPVPHSLHEAHLLALCGDVGIRLDIAWTDWHPYNEQQRLEIELANSSEQLPDFGEKCRPHQPYVDGHYNPLEERFLPFQLIQYAEGHMKGLHMKGLYALRPIICVPLTL</sequence>
<dbReference type="InterPro" id="IPR040676">
    <property type="entry name" value="DUF5641"/>
</dbReference>
<organism evidence="2 3">
    <name type="scientific">Cordylochernes scorpioides</name>
    <dbReference type="NCBI Taxonomy" id="51811"/>
    <lineage>
        <taxon>Eukaryota</taxon>
        <taxon>Metazoa</taxon>
        <taxon>Ecdysozoa</taxon>
        <taxon>Arthropoda</taxon>
        <taxon>Chelicerata</taxon>
        <taxon>Arachnida</taxon>
        <taxon>Pseudoscorpiones</taxon>
        <taxon>Cheliferoidea</taxon>
        <taxon>Chernetidae</taxon>
        <taxon>Cordylochernes</taxon>
    </lineage>
</organism>
<accession>A0ABY6L868</accession>
<gene>
    <name evidence="2" type="ORF">LAZ67_15000565</name>
</gene>
<dbReference type="EMBL" id="CP092877">
    <property type="protein sequence ID" value="UYV77343.1"/>
    <property type="molecule type" value="Genomic_DNA"/>
</dbReference>
<protein>
    <recommendedName>
        <fullName evidence="1">DUF5641 domain-containing protein</fullName>
    </recommendedName>
</protein>
<dbReference type="Pfam" id="PF18701">
    <property type="entry name" value="DUF5641"/>
    <property type="match status" value="1"/>
</dbReference>
<proteinExistence type="predicted"/>
<evidence type="ECO:0000313" key="2">
    <source>
        <dbReference type="EMBL" id="UYV77343.1"/>
    </source>
</evidence>